<name>A0A165E303_9BASI</name>
<dbReference type="InParanoid" id="A0A165E303"/>
<dbReference type="InterPro" id="IPR054208">
    <property type="entry name" value="DUF6914"/>
</dbReference>
<sequence length="156" mass="17645">MPVDGSNLVHGLYLALCWREEGFHWIIYTFGPGHARWAFHAINVSNGWMYHMQNWNPVASHLALAAVQIGQFVDPATLNLLLGAIPLQTHPDDQPHNFTCRMWVRRAVRVLQEAGHIQCTNLNALEAEAAHYAQMHREGVAFLGELGQVYRSQFCS</sequence>
<accession>A0A165E303</accession>
<protein>
    <submittedName>
        <fullName evidence="1">Uncharacterized protein</fullName>
    </submittedName>
</protein>
<dbReference type="Proteomes" id="UP000076842">
    <property type="component" value="Unassembled WGS sequence"/>
</dbReference>
<reference evidence="1 2" key="1">
    <citation type="journal article" date="2016" name="Mol. Biol. Evol.">
        <title>Comparative Genomics of Early-Diverging Mushroom-Forming Fungi Provides Insights into the Origins of Lignocellulose Decay Capabilities.</title>
        <authorList>
            <person name="Nagy L.G."/>
            <person name="Riley R."/>
            <person name="Tritt A."/>
            <person name="Adam C."/>
            <person name="Daum C."/>
            <person name="Floudas D."/>
            <person name="Sun H."/>
            <person name="Yadav J.S."/>
            <person name="Pangilinan J."/>
            <person name="Larsson K.H."/>
            <person name="Matsuura K."/>
            <person name="Barry K."/>
            <person name="Labutti K."/>
            <person name="Kuo R."/>
            <person name="Ohm R.A."/>
            <person name="Bhattacharya S.S."/>
            <person name="Shirouzu T."/>
            <person name="Yoshinaga Y."/>
            <person name="Martin F.M."/>
            <person name="Grigoriev I.V."/>
            <person name="Hibbett D.S."/>
        </authorList>
    </citation>
    <scope>NUCLEOTIDE SEQUENCE [LARGE SCALE GENOMIC DNA]</scope>
    <source>
        <strain evidence="1 2">HHB12733</strain>
    </source>
</reference>
<keyword evidence="2" id="KW-1185">Reference proteome</keyword>
<dbReference type="Pfam" id="PF21858">
    <property type="entry name" value="DUF6914"/>
    <property type="match status" value="1"/>
</dbReference>
<proteinExistence type="predicted"/>
<gene>
    <name evidence="1" type="ORF">CALCODRAFT_485921</name>
</gene>
<dbReference type="OrthoDB" id="3016366at2759"/>
<evidence type="ECO:0000313" key="2">
    <source>
        <dbReference type="Proteomes" id="UP000076842"/>
    </source>
</evidence>
<dbReference type="EMBL" id="KV424024">
    <property type="protein sequence ID" value="KZT53997.1"/>
    <property type="molecule type" value="Genomic_DNA"/>
</dbReference>
<dbReference type="AlphaFoldDB" id="A0A165E303"/>
<evidence type="ECO:0000313" key="1">
    <source>
        <dbReference type="EMBL" id="KZT53997.1"/>
    </source>
</evidence>
<organism evidence="1 2">
    <name type="scientific">Calocera cornea HHB12733</name>
    <dbReference type="NCBI Taxonomy" id="1353952"/>
    <lineage>
        <taxon>Eukaryota</taxon>
        <taxon>Fungi</taxon>
        <taxon>Dikarya</taxon>
        <taxon>Basidiomycota</taxon>
        <taxon>Agaricomycotina</taxon>
        <taxon>Dacrymycetes</taxon>
        <taxon>Dacrymycetales</taxon>
        <taxon>Dacrymycetaceae</taxon>
        <taxon>Calocera</taxon>
    </lineage>
</organism>